<dbReference type="GO" id="GO:0004252">
    <property type="term" value="F:serine-type endopeptidase activity"/>
    <property type="evidence" value="ECO:0007669"/>
    <property type="project" value="UniProtKB-EC"/>
</dbReference>
<feature type="signal peptide" evidence="12">
    <location>
        <begin position="1"/>
        <end position="35"/>
    </location>
</feature>
<keyword evidence="3 11" id="KW-0645">Protease</keyword>
<evidence type="ECO:0000256" key="12">
    <source>
        <dbReference type="SAM" id="SignalP"/>
    </source>
</evidence>
<feature type="chain" id="PRO_5027535927" description="trypsin" evidence="12">
    <location>
        <begin position="36"/>
        <end position="265"/>
    </location>
</feature>
<sequence>MHGVRPPYPTPLSHNQATATMHQLVFLLFLGASVAFELDDKIVGGYECKPHSRPWQVSLKTSWHFCGGTLITDRWVVSAAHCYKDASEMSLVLGDHEVRYGEGTEQFITPELVIRHPEYDRYTINNDIMLIKLAQPATLNEYVQPMALPTSCASAGTQCHVSGWGSTQSPFGCRWCLNCLDLPILPQEDCERSYPDRITSSMFCAGFLEGGKDSCQGDSGGPLVCNNELQGVVSWGWGCAEENRPGVYAKVCKFTSWIKSTMASH</sequence>
<dbReference type="PROSITE" id="PS00134">
    <property type="entry name" value="TRYPSIN_HIS"/>
    <property type="match status" value="1"/>
</dbReference>
<evidence type="ECO:0000256" key="11">
    <source>
        <dbReference type="RuleBase" id="RU363034"/>
    </source>
</evidence>
<dbReference type="InterPro" id="IPR043504">
    <property type="entry name" value="Peptidase_S1_PA_chymotrypsin"/>
</dbReference>
<evidence type="ECO:0000256" key="6">
    <source>
        <dbReference type="ARBA" id="ARBA00022825"/>
    </source>
</evidence>
<evidence type="ECO:0000313" key="15">
    <source>
        <dbReference type="RefSeq" id="XP_031442436.1"/>
    </source>
</evidence>
<evidence type="ECO:0000256" key="3">
    <source>
        <dbReference type="ARBA" id="ARBA00022670"/>
    </source>
</evidence>
<dbReference type="SMART" id="SM00020">
    <property type="entry name" value="Tryp_SPc"/>
    <property type="match status" value="1"/>
</dbReference>
<dbReference type="InterPro" id="IPR050127">
    <property type="entry name" value="Serine_Proteases_S1"/>
</dbReference>
<gene>
    <name evidence="15" type="primary">LOC105902031</name>
</gene>
<dbReference type="PANTHER" id="PTHR24264:SF6">
    <property type="entry name" value="TRYPSINOGEN 1A-RELATED"/>
    <property type="match status" value="1"/>
</dbReference>
<dbReference type="FunFam" id="2.40.10.10:FF:000008">
    <property type="entry name" value="Cationic trypsin"/>
    <property type="match status" value="1"/>
</dbReference>
<dbReference type="Pfam" id="PF00089">
    <property type="entry name" value="Trypsin"/>
    <property type="match status" value="1"/>
</dbReference>
<dbReference type="InterPro" id="IPR033116">
    <property type="entry name" value="TRYPSIN_SER"/>
</dbReference>
<dbReference type="GeneID" id="105902031"/>
<dbReference type="EC" id="3.4.21.4" evidence="10"/>
<keyword evidence="4" id="KW-0222">Digestion</keyword>
<keyword evidence="14" id="KW-1185">Reference proteome</keyword>
<keyword evidence="8" id="KW-1015">Disulfide bond</keyword>
<evidence type="ECO:0000256" key="5">
    <source>
        <dbReference type="ARBA" id="ARBA00022801"/>
    </source>
</evidence>
<keyword evidence="5 11" id="KW-0378">Hydrolase</keyword>
<evidence type="ECO:0000256" key="8">
    <source>
        <dbReference type="ARBA" id="ARBA00023157"/>
    </source>
</evidence>
<keyword evidence="2" id="KW-0964">Secreted</keyword>
<evidence type="ECO:0000256" key="4">
    <source>
        <dbReference type="ARBA" id="ARBA00022757"/>
    </source>
</evidence>
<dbReference type="PRINTS" id="PR00722">
    <property type="entry name" value="CHYMOTRYPSIN"/>
</dbReference>
<keyword evidence="6 11" id="KW-0720">Serine protease</keyword>
<dbReference type="PROSITE" id="PS00135">
    <property type="entry name" value="TRYPSIN_SER"/>
    <property type="match status" value="1"/>
</dbReference>
<evidence type="ECO:0000256" key="9">
    <source>
        <dbReference type="ARBA" id="ARBA00036320"/>
    </source>
</evidence>
<protein>
    <recommendedName>
        <fullName evidence="10">trypsin</fullName>
        <ecNumber evidence="10">3.4.21.4</ecNumber>
    </recommendedName>
</protein>
<keyword evidence="7" id="KW-0865">Zymogen</keyword>
<proteinExistence type="predicted"/>
<evidence type="ECO:0000256" key="7">
    <source>
        <dbReference type="ARBA" id="ARBA00023145"/>
    </source>
</evidence>
<dbReference type="PANTHER" id="PTHR24264">
    <property type="entry name" value="TRYPSIN-RELATED"/>
    <property type="match status" value="1"/>
</dbReference>
<dbReference type="PROSITE" id="PS50240">
    <property type="entry name" value="TRYPSIN_DOM"/>
    <property type="match status" value="1"/>
</dbReference>
<dbReference type="GO" id="GO:0006508">
    <property type="term" value="P:proteolysis"/>
    <property type="evidence" value="ECO:0007669"/>
    <property type="project" value="UniProtKB-KW"/>
</dbReference>
<accession>A0A6P8GWU2</accession>
<name>A0A6P8GWU2_CLUHA</name>
<dbReference type="CDD" id="cd00190">
    <property type="entry name" value="Tryp_SPc"/>
    <property type="match status" value="1"/>
</dbReference>
<dbReference type="KEGG" id="char:105902031"/>
<keyword evidence="12" id="KW-0732">Signal</keyword>
<evidence type="ECO:0000313" key="14">
    <source>
        <dbReference type="Proteomes" id="UP000515152"/>
    </source>
</evidence>
<dbReference type="InterPro" id="IPR018114">
    <property type="entry name" value="TRYPSIN_HIS"/>
</dbReference>
<dbReference type="InterPro" id="IPR001314">
    <property type="entry name" value="Peptidase_S1A"/>
</dbReference>
<dbReference type="SUPFAM" id="SSF50494">
    <property type="entry name" value="Trypsin-like serine proteases"/>
    <property type="match status" value="1"/>
</dbReference>
<evidence type="ECO:0000259" key="13">
    <source>
        <dbReference type="PROSITE" id="PS50240"/>
    </source>
</evidence>
<dbReference type="AlphaFoldDB" id="A0A6P8GWU2"/>
<dbReference type="GO" id="GO:0005615">
    <property type="term" value="C:extracellular space"/>
    <property type="evidence" value="ECO:0007669"/>
    <property type="project" value="TreeGrafter"/>
</dbReference>
<organism evidence="14 15">
    <name type="scientific">Clupea harengus</name>
    <name type="common">Atlantic herring</name>
    <dbReference type="NCBI Taxonomy" id="7950"/>
    <lineage>
        <taxon>Eukaryota</taxon>
        <taxon>Metazoa</taxon>
        <taxon>Chordata</taxon>
        <taxon>Craniata</taxon>
        <taxon>Vertebrata</taxon>
        <taxon>Euteleostomi</taxon>
        <taxon>Actinopterygii</taxon>
        <taxon>Neopterygii</taxon>
        <taxon>Teleostei</taxon>
        <taxon>Clupei</taxon>
        <taxon>Clupeiformes</taxon>
        <taxon>Clupeoidei</taxon>
        <taxon>Clupeidae</taxon>
        <taxon>Clupea</taxon>
    </lineage>
</organism>
<dbReference type="FunFam" id="2.40.10.10:FF:000122">
    <property type="entry name" value="Chymotrypsin-like elastase family member 1"/>
    <property type="match status" value="1"/>
</dbReference>
<comment type="catalytic activity">
    <reaction evidence="9">
        <text>Preferential cleavage: Arg-|-Xaa, Lys-|-Xaa.</text>
        <dbReference type="EC" id="3.4.21.4"/>
    </reaction>
</comment>
<dbReference type="RefSeq" id="XP_031442436.1">
    <property type="nucleotide sequence ID" value="XM_031586576.1"/>
</dbReference>
<dbReference type="OrthoDB" id="10059102at2759"/>
<dbReference type="InterPro" id="IPR009003">
    <property type="entry name" value="Peptidase_S1_PA"/>
</dbReference>
<evidence type="ECO:0000256" key="2">
    <source>
        <dbReference type="ARBA" id="ARBA00022525"/>
    </source>
</evidence>
<dbReference type="GO" id="GO:0007586">
    <property type="term" value="P:digestion"/>
    <property type="evidence" value="ECO:0007669"/>
    <property type="project" value="UniProtKB-KW"/>
</dbReference>
<dbReference type="Gene3D" id="2.40.10.10">
    <property type="entry name" value="Trypsin-like serine proteases"/>
    <property type="match status" value="3"/>
</dbReference>
<evidence type="ECO:0000256" key="1">
    <source>
        <dbReference type="ARBA" id="ARBA00004239"/>
    </source>
</evidence>
<dbReference type="InterPro" id="IPR001254">
    <property type="entry name" value="Trypsin_dom"/>
</dbReference>
<feature type="domain" description="Peptidase S1" evidence="13">
    <location>
        <begin position="42"/>
        <end position="263"/>
    </location>
</feature>
<dbReference type="Proteomes" id="UP000515152">
    <property type="component" value="Chromosome 19"/>
</dbReference>
<comment type="subcellular location">
    <subcellularLocation>
        <location evidence="1">Secreted</location>
        <location evidence="1">Extracellular space</location>
    </subcellularLocation>
</comment>
<evidence type="ECO:0000256" key="10">
    <source>
        <dbReference type="ARBA" id="ARBA00038868"/>
    </source>
</evidence>
<reference evidence="15" key="1">
    <citation type="submission" date="2025-08" db="UniProtKB">
        <authorList>
            <consortium name="RefSeq"/>
        </authorList>
    </citation>
    <scope>IDENTIFICATION</scope>
</reference>